<dbReference type="SMART" id="SM00530">
    <property type="entry name" value="HTH_XRE"/>
    <property type="match status" value="1"/>
</dbReference>
<proteinExistence type="predicted"/>
<protein>
    <recommendedName>
        <fullName evidence="2">HTH cro/C1-type domain-containing protein</fullName>
    </recommendedName>
</protein>
<dbReference type="InterPro" id="IPR001387">
    <property type="entry name" value="Cro/C1-type_HTH"/>
</dbReference>
<sequence length="140" mass="15384">MLGGKIKELREQLGITSQELAEQANVSQPYISQIENDRRQPSYNTLQAIAYALNTSIDYFLGSGSAAASLSQSDRPVAAPAFAYQQKAPAGYIARETINLNSLVDYALAIDNASRAGVTPQELYDAVEALKKLKRLRRYE</sequence>
<dbReference type="GO" id="GO:0003677">
    <property type="term" value="F:DNA binding"/>
    <property type="evidence" value="ECO:0007669"/>
    <property type="project" value="UniProtKB-KW"/>
</dbReference>
<evidence type="ECO:0000259" key="2">
    <source>
        <dbReference type="PROSITE" id="PS50943"/>
    </source>
</evidence>
<dbReference type="InterPro" id="IPR010982">
    <property type="entry name" value="Lambda_DNA-bd_dom_sf"/>
</dbReference>
<feature type="domain" description="HTH cro/C1-type" evidence="2">
    <location>
        <begin position="6"/>
        <end position="60"/>
    </location>
</feature>
<dbReference type="GO" id="GO:0003700">
    <property type="term" value="F:DNA-binding transcription factor activity"/>
    <property type="evidence" value="ECO:0007669"/>
    <property type="project" value="TreeGrafter"/>
</dbReference>
<evidence type="ECO:0000256" key="1">
    <source>
        <dbReference type="ARBA" id="ARBA00023125"/>
    </source>
</evidence>
<accession>A0A645AYC9</accession>
<dbReference type="Gene3D" id="1.10.260.40">
    <property type="entry name" value="lambda repressor-like DNA-binding domains"/>
    <property type="match status" value="1"/>
</dbReference>
<evidence type="ECO:0000313" key="3">
    <source>
        <dbReference type="EMBL" id="MPM57321.1"/>
    </source>
</evidence>
<dbReference type="Pfam" id="PF01381">
    <property type="entry name" value="HTH_3"/>
    <property type="match status" value="1"/>
</dbReference>
<name>A0A645AYC9_9ZZZZ</name>
<gene>
    <name evidence="3" type="ORF">SDC9_104143</name>
</gene>
<comment type="caution">
    <text evidence="3">The sequence shown here is derived from an EMBL/GenBank/DDBJ whole genome shotgun (WGS) entry which is preliminary data.</text>
</comment>
<dbReference type="SUPFAM" id="SSF47413">
    <property type="entry name" value="lambda repressor-like DNA-binding domains"/>
    <property type="match status" value="1"/>
</dbReference>
<dbReference type="PANTHER" id="PTHR46797:SF1">
    <property type="entry name" value="METHYLPHOSPHONATE SYNTHASE"/>
    <property type="match status" value="1"/>
</dbReference>
<dbReference type="EMBL" id="VSSQ01016208">
    <property type="protein sequence ID" value="MPM57321.1"/>
    <property type="molecule type" value="Genomic_DNA"/>
</dbReference>
<dbReference type="AlphaFoldDB" id="A0A645AYC9"/>
<dbReference type="GO" id="GO:0005829">
    <property type="term" value="C:cytosol"/>
    <property type="evidence" value="ECO:0007669"/>
    <property type="project" value="TreeGrafter"/>
</dbReference>
<keyword evidence="1" id="KW-0238">DNA-binding</keyword>
<reference evidence="3" key="1">
    <citation type="submission" date="2019-08" db="EMBL/GenBank/DDBJ databases">
        <authorList>
            <person name="Kucharzyk K."/>
            <person name="Murdoch R.W."/>
            <person name="Higgins S."/>
            <person name="Loffler F."/>
        </authorList>
    </citation>
    <scope>NUCLEOTIDE SEQUENCE</scope>
</reference>
<dbReference type="PANTHER" id="PTHR46797">
    <property type="entry name" value="HTH-TYPE TRANSCRIPTIONAL REGULATOR"/>
    <property type="match status" value="1"/>
</dbReference>
<dbReference type="PROSITE" id="PS50943">
    <property type="entry name" value="HTH_CROC1"/>
    <property type="match status" value="1"/>
</dbReference>
<dbReference type="InterPro" id="IPR050807">
    <property type="entry name" value="TransReg_Diox_bact_type"/>
</dbReference>
<dbReference type="CDD" id="cd00093">
    <property type="entry name" value="HTH_XRE"/>
    <property type="match status" value="1"/>
</dbReference>
<organism evidence="3">
    <name type="scientific">bioreactor metagenome</name>
    <dbReference type="NCBI Taxonomy" id="1076179"/>
    <lineage>
        <taxon>unclassified sequences</taxon>
        <taxon>metagenomes</taxon>
        <taxon>ecological metagenomes</taxon>
    </lineage>
</organism>